<sequence length="653" mass="72619">MVYLLVFTIPLSAQTLKGLITDPNGSPVANARVTIFLTDTSQFQESRTDVNGAYQFENLNSAYFKFGVAKPGFAYFENTTTGIVGTVIHNAKLSLETELGKWNIIINSPEPLGGTDLGTLLPNGTIYYCHSTEDPFAFDPSINDTFSVLGDTKVQGCVAPKLMWNGNVIMAGGTEMEIYGPGTQKIKAYDYFTKKWQPLPNMLDYRWYPSMTQLSNGKLLIVGGGGRFNPIRVNTSELYDPLIGTTEWADTVAIRNEQSPILCLYNGKALMTFRPPQLFDPLTKQWDLASDFIQGNRMPNGDHVDHELVHLPKGEVIAIGYKPFPAGSGGNLVERYDFSTNKWKLGAHFAPLRSRAETVLLPDRNILTLAGFKEEPTDPSPVNQWGYMDLTDLYNPYSNVWRRLASMPRKREYHALAILVPDGRVVVVGGEGEPGNEPQKSIIDAFEPPYLFRGVRPQILNLQKTDYYRGDSIHFNIGRTNAPTAVVLQSSQSVTHMMNCGENRFLDLNFVQQGQSIEAIVPNDSLRALPGWYMLWAMVDDIPSIANIVRILPGKPIINATSELSNLYDFWVFPNPVEYGVLHLVMETKNLAKVVVELSEATGKVVGRFPFSEINSGVNSFLINTEGVSPGVYFMTVFVDGKILNTKKVVIII</sequence>
<dbReference type="Pfam" id="PF13620">
    <property type="entry name" value="CarboxypepD_reg"/>
    <property type="match status" value="1"/>
</dbReference>
<dbReference type="Pfam" id="PF09118">
    <property type="entry name" value="GO-like_E_set"/>
    <property type="match status" value="1"/>
</dbReference>
<feature type="domain" description="Galactose oxidase-like Early set" evidence="1">
    <location>
        <begin position="456"/>
        <end position="551"/>
    </location>
</feature>
<dbReference type="InterPro" id="IPR013783">
    <property type="entry name" value="Ig-like_fold"/>
</dbReference>
<evidence type="ECO:0000259" key="1">
    <source>
        <dbReference type="Pfam" id="PF09118"/>
    </source>
</evidence>
<organism evidence="2 3">
    <name type="scientific">Candidatus Defluviibacterium haderslevense</name>
    <dbReference type="NCBI Taxonomy" id="2981993"/>
    <lineage>
        <taxon>Bacteria</taxon>
        <taxon>Pseudomonadati</taxon>
        <taxon>Bacteroidota</taxon>
        <taxon>Saprospiria</taxon>
        <taxon>Saprospirales</taxon>
        <taxon>Saprospiraceae</taxon>
        <taxon>Candidatus Defluviibacterium</taxon>
    </lineage>
</organism>
<protein>
    <submittedName>
        <fullName evidence="2">DUF1929 domain-containing protein</fullName>
    </submittedName>
</protein>
<dbReference type="Gene3D" id="2.60.40.10">
    <property type="entry name" value="Immunoglobulins"/>
    <property type="match status" value="1"/>
</dbReference>
<reference evidence="2 3" key="1">
    <citation type="submission" date="2020-10" db="EMBL/GenBank/DDBJ databases">
        <title>Connecting structure to function with the recovery of over 1000 high-quality activated sludge metagenome-assembled genomes encoding full-length rRNA genes using long-read sequencing.</title>
        <authorList>
            <person name="Singleton C.M."/>
            <person name="Petriglieri F."/>
            <person name="Kristensen J.M."/>
            <person name="Kirkegaard R.H."/>
            <person name="Michaelsen T.Y."/>
            <person name="Andersen M.H."/>
            <person name="Karst S.M."/>
            <person name="Dueholm M.S."/>
            <person name="Nielsen P.H."/>
            <person name="Albertsen M."/>
        </authorList>
    </citation>
    <scope>NUCLEOTIDE SEQUENCE [LARGE SCALE GENOMIC DNA]</scope>
    <source>
        <strain evidence="2">Ribe_18-Q3-R11-54_BAT3C.373</strain>
    </source>
</reference>
<dbReference type="Gene3D" id="2.130.10.80">
    <property type="entry name" value="Galactose oxidase/kelch, beta-propeller"/>
    <property type="match status" value="1"/>
</dbReference>
<dbReference type="InterPro" id="IPR008969">
    <property type="entry name" value="CarboxyPept-like_regulatory"/>
</dbReference>
<dbReference type="AlphaFoldDB" id="A0A9D7S875"/>
<proteinExistence type="predicted"/>
<dbReference type="InterPro" id="IPR026444">
    <property type="entry name" value="Secre_tail"/>
</dbReference>
<dbReference type="PANTHER" id="PTHR32208:SF21">
    <property type="entry name" value="LOW QUALITY PROTEIN: ALDEHYDE OXIDASE GLOX-LIKE"/>
    <property type="match status" value="1"/>
</dbReference>
<dbReference type="SUPFAM" id="SSF81296">
    <property type="entry name" value="E set domains"/>
    <property type="match status" value="1"/>
</dbReference>
<comment type="caution">
    <text evidence="2">The sequence shown here is derived from an EMBL/GenBank/DDBJ whole genome shotgun (WGS) entry which is preliminary data.</text>
</comment>
<dbReference type="InterPro" id="IPR015202">
    <property type="entry name" value="GO-like_E_set"/>
</dbReference>
<gene>
    <name evidence="2" type="ORF">IPO85_05270</name>
</gene>
<dbReference type="Proteomes" id="UP000808349">
    <property type="component" value="Unassembled WGS sequence"/>
</dbReference>
<dbReference type="Gene3D" id="2.60.40.1120">
    <property type="entry name" value="Carboxypeptidase-like, regulatory domain"/>
    <property type="match status" value="1"/>
</dbReference>
<evidence type="ECO:0000313" key="3">
    <source>
        <dbReference type="Proteomes" id="UP000808349"/>
    </source>
</evidence>
<name>A0A9D7S875_9BACT</name>
<dbReference type="InterPro" id="IPR014756">
    <property type="entry name" value="Ig_E-set"/>
</dbReference>
<dbReference type="EMBL" id="JADKFW010000004">
    <property type="protein sequence ID" value="MBK9716917.1"/>
    <property type="molecule type" value="Genomic_DNA"/>
</dbReference>
<dbReference type="SUPFAM" id="SSF50965">
    <property type="entry name" value="Galactose oxidase, central domain"/>
    <property type="match status" value="1"/>
</dbReference>
<dbReference type="CDD" id="cd02851">
    <property type="entry name" value="E_set_GO_C"/>
    <property type="match status" value="1"/>
</dbReference>
<dbReference type="InterPro" id="IPR011043">
    <property type="entry name" value="Gal_Oxase/kelch_b-propeller"/>
</dbReference>
<evidence type="ECO:0000313" key="2">
    <source>
        <dbReference type="EMBL" id="MBK9716917.1"/>
    </source>
</evidence>
<dbReference type="PANTHER" id="PTHR32208">
    <property type="entry name" value="SECRETED PROTEIN-RELATED"/>
    <property type="match status" value="1"/>
</dbReference>
<dbReference type="NCBIfam" id="TIGR04183">
    <property type="entry name" value="Por_Secre_tail"/>
    <property type="match status" value="1"/>
</dbReference>
<dbReference type="InterPro" id="IPR037293">
    <property type="entry name" value="Gal_Oxidase_central_sf"/>
</dbReference>
<accession>A0A9D7S875</accession>
<dbReference type="SUPFAM" id="SSF49464">
    <property type="entry name" value="Carboxypeptidase regulatory domain-like"/>
    <property type="match status" value="1"/>
</dbReference>